<keyword evidence="15" id="KW-1185">Reference proteome</keyword>
<dbReference type="GO" id="GO:0005634">
    <property type="term" value="C:nucleus"/>
    <property type="evidence" value="ECO:0007669"/>
    <property type="project" value="TreeGrafter"/>
</dbReference>
<dbReference type="GO" id="GO:0000981">
    <property type="term" value="F:DNA-binding transcription factor activity, RNA polymerase II-specific"/>
    <property type="evidence" value="ECO:0007669"/>
    <property type="project" value="TreeGrafter"/>
</dbReference>
<feature type="coiled-coil region" evidence="10">
    <location>
        <begin position="323"/>
        <end position="354"/>
    </location>
</feature>
<dbReference type="Pfam" id="PF01753">
    <property type="entry name" value="zf-MYND"/>
    <property type="match status" value="1"/>
</dbReference>
<keyword evidence="4" id="KW-0862">Zinc</keyword>
<dbReference type="InterPro" id="IPR024119">
    <property type="entry name" value="TF_DEAF-1"/>
</dbReference>
<organism evidence="14 15">
    <name type="scientific">Patiria miniata</name>
    <name type="common">Bat star</name>
    <name type="synonym">Asterina miniata</name>
    <dbReference type="NCBI Taxonomy" id="46514"/>
    <lineage>
        <taxon>Eukaryota</taxon>
        <taxon>Metazoa</taxon>
        <taxon>Echinodermata</taxon>
        <taxon>Eleutherozoa</taxon>
        <taxon>Asterozoa</taxon>
        <taxon>Asteroidea</taxon>
        <taxon>Valvatacea</taxon>
        <taxon>Valvatida</taxon>
        <taxon>Asterinidae</taxon>
        <taxon>Patiria</taxon>
    </lineage>
</organism>
<dbReference type="PANTHER" id="PTHR10237">
    <property type="entry name" value="DEFORMED EPIDERMAL AUTOREGULATORY FACTOR 1 HOMOLOG SUPPRESSIN"/>
    <property type="match status" value="1"/>
</dbReference>
<evidence type="ECO:0000256" key="1">
    <source>
        <dbReference type="ARBA" id="ARBA00022553"/>
    </source>
</evidence>
<name>A0A913ZB55_PATMI</name>
<evidence type="ECO:0000256" key="8">
    <source>
        <dbReference type="ARBA" id="ARBA00023242"/>
    </source>
</evidence>
<dbReference type="Proteomes" id="UP000887568">
    <property type="component" value="Unplaced"/>
</dbReference>
<evidence type="ECO:0000256" key="3">
    <source>
        <dbReference type="ARBA" id="ARBA00022771"/>
    </source>
</evidence>
<keyword evidence="10" id="KW-0175">Coiled coil</keyword>
<feature type="region of interest" description="Disordered" evidence="11">
    <location>
        <begin position="252"/>
        <end position="281"/>
    </location>
</feature>
<evidence type="ECO:0000256" key="9">
    <source>
        <dbReference type="PROSITE-ProRule" id="PRU00134"/>
    </source>
</evidence>
<dbReference type="RefSeq" id="XP_038049013.1">
    <property type="nucleotide sequence ID" value="XM_038193085.1"/>
</dbReference>
<keyword evidence="3 9" id="KW-0863">Zinc-finger</keyword>
<evidence type="ECO:0000256" key="6">
    <source>
        <dbReference type="ARBA" id="ARBA00023125"/>
    </source>
</evidence>
<evidence type="ECO:0000259" key="13">
    <source>
        <dbReference type="PROSITE" id="PS50865"/>
    </source>
</evidence>
<keyword evidence="6" id="KW-0238">DNA-binding</keyword>
<dbReference type="InterPro" id="IPR002893">
    <property type="entry name" value="Znf_MYND"/>
</dbReference>
<evidence type="ECO:0000256" key="5">
    <source>
        <dbReference type="ARBA" id="ARBA00023015"/>
    </source>
</evidence>
<evidence type="ECO:0000256" key="4">
    <source>
        <dbReference type="ARBA" id="ARBA00022833"/>
    </source>
</evidence>
<evidence type="ECO:0008006" key="16">
    <source>
        <dbReference type="Google" id="ProtNLM"/>
    </source>
</evidence>
<keyword evidence="8" id="KW-0539">Nucleus</keyword>
<sequence length="492" mass="53782">METTEACEVSEVSVGIAEAGNIDIHNVAEELPSAADDSEFNPATADHSNENSGDGHDEEEITNSSVTDEVFHPHAPVHPVGILTTVRAGGRATRLVAIVQQPDSHAHHAHLVDGLKTPATPCTPGTPSGDKRHYAWDELLHSPNGVLPVRCRNVSAELHKNKLGSGGKGRCIKYQDSWYTPSEFESYCGRGNSKDWKRSIRYGGRTLNCLIEEGILTPHAASCTCGACCDDESVESSQSGPVRLFVPYRRRKRNESESLPPTPTLKRKMKLKDAPDEARSISLDSTASQLDVTGANLVLSPMPPGTPKAPVTSDLEHEHWWHLEEMANQMAQSVQQLKTMIEQAKAQSQTNKDNAILHTKIVLDAEKKEALSQARLEAQMQFSRALMEAKAEKDSAVAQALAQARAEKMEAVANAKTSHLIKACVNCGREALLECMGCQLVSYCSSFCQRKDWAAHQHNCGQHGLLAASPIEHQEAHEDEDTSMEHKKDSDE</sequence>
<accession>A0A913ZB55</accession>
<proteinExistence type="predicted"/>
<dbReference type="SMART" id="SM00258">
    <property type="entry name" value="SAND"/>
    <property type="match status" value="1"/>
</dbReference>
<dbReference type="GeneID" id="119722775"/>
<keyword evidence="2" id="KW-0479">Metal-binding</keyword>
<keyword evidence="7" id="KW-0804">Transcription</keyword>
<keyword evidence="5" id="KW-0805">Transcription regulation</keyword>
<dbReference type="PROSITE" id="PS50864">
    <property type="entry name" value="SAND"/>
    <property type="match status" value="1"/>
</dbReference>
<feature type="region of interest" description="Disordered" evidence="11">
    <location>
        <begin position="34"/>
        <end position="62"/>
    </location>
</feature>
<dbReference type="Gene3D" id="6.10.140.2220">
    <property type="match status" value="1"/>
</dbReference>
<evidence type="ECO:0000313" key="15">
    <source>
        <dbReference type="Proteomes" id="UP000887568"/>
    </source>
</evidence>
<evidence type="ECO:0000259" key="12">
    <source>
        <dbReference type="PROSITE" id="PS50864"/>
    </source>
</evidence>
<dbReference type="AlphaFoldDB" id="A0A913ZB55"/>
<dbReference type="OMA" id="KDHQHSC"/>
<feature type="region of interest" description="Disordered" evidence="11">
    <location>
        <begin position="472"/>
        <end position="492"/>
    </location>
</feature>
<dbReference type="Gene3D" id="3.10.390.10">
    <property type="entry name" value="SAND domain-like"/>
    <property type="match status" value="1"/>
</dbReference>
<evidence type="ECO:0000313" key="14">
    <source>
        <dbReference type="EnsemblMetazoa" id="XP_038049013.1"/>
    </source>
</evidence>
<evidence type="ECO:0000256" key="7">
    <source>
        <dbReference type="ARBA" id="ARBA00023163"/>
    </source>
</evidence>
<dbReference type="GO" id="GO:0008270">
    <property type="term" value="F:zinc ion binding"/>
    <property type="evidence" value="ECO:0007669"/>
    <property type="project" value="UniProtKB-KW"/>
</dbReference>
<dbReference type="GO" id="GO:0003677">
    <property type="term" value="F:DNA binding"/>
    <property type="evidence" value="ECO:0007669"/>
    <property type="project" value="UniProtKB-KW"/>
</dbReference>
<evidence type="ECO:0000256" key="2">
    <source>
        <dbReference type="ARBA" id="ARBA00022723"/>
    </source>
</evidence>
<dbReference type="CTD" id="10522"/>
<dbReference type="EnsemblMetazoa" id="XM_038193085.1">
    <property type="protein sequence ID" value="XP_038049013.1"/>
    <property type="gene ID" value="LOC119722775"/>
</dbReference>
<reference evidence="14" key="1">
    <citation type="submission" date="2022-11" db="UniProtKB">
        <authorList>
            <consortium name="EnsemblMetazoa"/>
        </authorList>
    </citation>
    <scope>IDENTIFICATION</scope>
</reference>
<dbReference type="InterPro" id="IPR000770">
    <property type="entry name" value="SAND_dom"/>
</dbReference>
<feature type="domain" description="SAND" evidence="12">
    <location>
        <begin position="137"/>
        <end position="217"/>
    </location>
</feature>
<evidence type="ECO:0000256" key="10">
    <source>
        <dbReference type="SAM" id="Coils"/>
    </source>
</evidence>
<dbReference type="SUPFAM" id="SSF144232">
    <property type="entry name" value="HIT/MYND zinc finger-like"/>
    <property type="match status" value="1"/>
</dbReference>
<evidence type="ECO:0000256" key="11">
    <source>
        <dbReference type="SAM" id="MobiDB-lite"/>
    </source>
</evidence>
<keyword evidence="1" id="KW-0597">Phosphoprotein</keyword>
<dbReference type="Pfam" id="PF01342">
    <property type="entry name" value="SAND"/>
    <property type="match status" value="1"/>
</dbReference>
<feature type="compositionally biased region" description="Basic and acidic residues" evidence="11">
    <location>
        <begin position="483"/>
        <end position="492"/>
    </location>
</feature>
<protein>
    <recommendedName>
        <fullName evidence="16">Deformed epidermal autoregulatory factor 1</fullName>
    </recommendedName>
</protein>
<dbReference type="OrthoDB" id="437457at2759"/>
<dbReference type="InterPro" id="IPR010919">
    <property type="entry name" value="SAND-like_dom_sf"/>
</dbReference>
<dbReference type="SUPFAM" id="SSF63763">
    <property type="entry name" value="SAND domain-like"/>
    <property type="match status" value="1"/>
</dbReference>
<dbReference type="PROSITE" id="PS50865">
    <property type="entry name" value="ZF_MYND_2"/>
    <property type="match status" value="1"/>
</dbReference>
<dbReference type="PANTHER" id="PTHR10237:SF1">
    <property type="entry name" value="DEFORMED EPIDERMAL AUTOREGULATORY FACTOR 1 HOMOLOG"/>
    <property type="match status" value="1"/>
</dbReference>
<dbReference type="FunFam" id="3.10.390.10:FF:000004">
    <property type="entry name" value="Deformed epidermal autoregulatory factor 1"/>
    <property type="match status" value="1"/>
</dbReference>
<feature type="domain" description="MYND-type" evidence="13">
    <location>
        <begin position="424"/>
        <end position="460"/>
    </location>
</feature>
<dbReference type="CDD" id="cd06503">
    <property type="entry name" value="ATP-synt_Fo_b"/>
    <property type="match status" value="1"/>
</dbReference>